<keyword evidence="9" id="KW-1185">Reference proteome</keyword>
<keyword evidence="8" id="KW-0808">Transferase</keyword>
<dbReference type="Proteomes" id="UP000316747">
    <property type="component" value="Unassembled WGS sequence"/>
</dbReference>
<feature type="domain" description="Histidine kinase/HSP90-like ATPase" evidence="7">
    <location>
        <begin position="265"/>
        <end position="364"/>
    </location>
</feature>
<dbReference type="PANTHER" id="PTHR43133">
    <property type="entry name" value="RNA POLYMERASE ECF-TYPE SIGMA FACTO"/>
    <property type="match status" value="1"/>
</dbReference>
<keyword evidence="3" id="KW-0731">Sigma factor</keyword>
<dbReference type="AlphaFoldDB" id="A0A543HWD1"/>
<dbReference type="Gene3D" id="3.30.565.10">
    <property type="entry name" value="Histidine kinase-like ATPase, C-terminal domain"/>
    <property type="match status" value="1"/>
</dbReference>
<keyword evidence="2" id="KW-0805">Transcription regulation</keyword>
<protein>
    <submittedName>
        <fullName evidence="8">Serine/threonine-protein kinase RsbT</fullName>
    </submittedName>
</protein>
<keyword evidence="8" id="KW-0418">Kinase</keyword>
<feature type="region of interest" description="Disordered" evidence="6">
    <location>
        <begin position="89"/>
        <end position="108"/>
    </location>
</feature>
<dbReference type="Pfam" id="PF13581">
    <property type="entry name" value="HATPase_c_2"/>
    <property type="match status" value="1"/>
</dbReference>
<evidence type="ECO:0000259" key="7">
    <source>
        <dbReference type="SMART" id="SM00387"/>
    </source>
</evidence>
<evidence type="ECO:0000313" key="8">
    <source>
        <dbReference type="EMBL" id="TQM62681.1"/>
    </source>
</evidence>
<accession>A0A543HWD1</accession>
<dbReference type="GO" id="GO:0003677">
    <property type="term" value="F:DNA binding"/>
    <property type="evidence" value="ECO:0007669"/>
    <property type="project" value="UniProtKB-KW"/>
</dbReference>
<dbReference type="PANTHER" id="PTHR43133:SF8">
    <property type="entry name" value="RNA POLYMERASE SIGMA FACTOR HI_1459-RELATED"/>
    <property type="match status" value="1"/>
</dbReference>
<evidence type="ECO:0000256" key="2">
    <source>
        <dbReference type="ARBA" id="ARBA00023015"/>
    </source>
</evidence>
<sequence length="367" mass="39566">MTPSQSAEDADLAGDSGRRLAGEDLTELLAIVRRVVGARVGSLPIAEDLVQETLTRVLAAAPSVDPGLLEPYAIVTAKNLVASMWRDDDRKRRNQHRAADLRAPESPEAQALIDEERSAMASALGRLDEHERALLIEHELRGTDTRTIAEEEGTTPGAVAARLSRSRARLRVEYVLGLDSGDPPTDRCRPVLLALSSADRRRQRELDAATHLFNCDFCGRLSEPLLARGQRQDGVLRIPIAADPDIVKARGSVRELAGRLGFSRTDLTVLATAVSELCRNIVRFAGSGELLVELLEEPRPGVRVTARDRGPGIADLEAALRDGVSTYGGLGLGLPGVRRLMDEFAITSEPGAGTTVTITIWGKDPTT</sequence>
<evidence type="ECO:0000256" key="5">
    <source>
        <dbReference type="ARBA" id="ARBA00023163"/>
    </source>
</evidence>
<dbReference type="Gene3D" id="1.10.1740.10">
    <property type="match status" value="1"/>
</dbReference>
<proteinExistence type="inferred from homology"/>
<dbReference type="InterPro" id="IPR039425">
    <property type="entry name" value="RNA_pol_sigma-70-like"/>
</dbReference>
<dbReference type="InterPro" id="IPR013324">
    <property type="entry name" value="RNA_pol_sigma_r3/r4-like"/>
</dbReference>
<reference evidence="8 9" key="1">
    <citation type="submission" date="2019-06" db="EMBL/GenBank/DDBJ databases">
        <title>Genome sequencing of plant associated microbes to promote plant fitness in Sorghum bicolor and Oryza sativa.</title>
        <authorList>
            <person name="Coleman-Derr D."/>
        </authorList>
    </citation>
    <scope>NUCLEOTIDE SEQUENCE [LARGE SCALE GENOMIC DNA]</scope>
    <source>
        <strain evidence="8 9">KV-663</strain>
    </source>
</reference>
<name>A0A543HWD1_9MICO</name>
<dbReference type="SUPFAM" id="SSF55874">
    <property type="entry name" value="ATPase domain of HSP90 chaperone/DNA topoisomerase II/histidine kinase"/>
    <property type="match status" value="1"/>
</dbReference>
<dbReference type="GO" id="GO:0016987">
    <property type="term" value="F:sigma factor activity"/>
    <property type="evidence" value="ECO:0007669"/>
    <property type="project" value="UniProtKB-KW"/>
</dbReference>
<dbReference type="OrthoDB" id="5769716at2"/>
<dbReference type="SUPFAM" id="SSF88659">
    <property type="entry name" value="Sigma3 and sigma4 domains of RNA polymerase sigma factors"/>
    <property type="match status" value="1"/>
</dbReference>
<dbReference type="InterPro" id="IPR014284">
    <property type="entry name" value="RNA_pol_sigma-70_dom"/>
</dbReference>
<comment type="similarity">
    <text evidence="1">Belongs to the sigma-70 factor family. ECF subfamily.</text>
</comment>
<dbReference type="SUPFAM" id="SSF88946">
    <property type="entry name" value="Sigma2 domain of RNA polymerase sigma factors"/>
    <property type="match status" value="1"/>
</dbReference>
<dbReference type="Pfam" id="PF04542">
    <property type="entry name" value="Sigma70_r2"/>
    <property type="match status" value="1"/>
</dbReference>
<organism evidence="8 9">
    <name type="scientific">Humibacillus xanthopallidus</name>
    <dbReference type="NCBI Taxonomy" id="412689"/>
    <lineage>
        <taxon>Bacteria</taxon>
        <taxon>Bacillati</taxon>
        <taxon>Actinomycetota</taxon>
        <taxon>Actinomycetes</taxon>
        <taxon>Micrococcales</taxon>
        <taxon>Intrasporangiaceae</taxon>
        <taxon>Humibacillus</taxon>
    </lineage>
</organism>
<evidence type="ECO:0000256" key="6">
    <source>
        <dbReference type="SAM" id="MobiDB-lite"/>
    </source>
</evidence>
<evidence type="ECO:0000313" key="9">
    <source>
        <dbReference type="Proteomes" id="UP000316747"/>
    </source>
</evidence>
<gene>
    <name evidence="8" type="ORF">FBY41_2719</name>
</gene>
<dbReference type="InterPro" id="IPR036388">
    <property type="entry name" value="WH-like_DNA-bd_sf"/>
</dbReference>
<dbReference type="RefSeq" id="WP_141844731.1">
    <property type="nucleotide sequence ID" value="NZ_VFPM01000002.1"/>
</dbReference>
<dbReference type="InterPro" id="IPR007627">
    <property type="entry name" value="RNA_pol_sigma70_r2"/>
</dbReference>
<dbReference type="EMBL" id="VFPM01000002">
    <property type="protein sequence ID" value="TQM62681.1"/>
    <property type="molecule type" value="Genomic_DNA"/>
</dbReference>
<evidence type="ECO:0000256" key="4">
    <source>
        <dbReference type="ARBA" id="ARBA00023125"/>
    </source>
</evidence>
<feature type="compositionally biased region" description="Basic and acidic residues" evidence="6">
    <location>
        <begin position="89"/>
        <end position="105"/>
    </location>
</feature>
<dbReference type="InterPro" id="IPR003594">
    <property type="entry name" value="HATPase_dom"/>
</dbReference>
<keyword evidence="4" id="KW-0238">DNA-binding</keyword>
<dbReference type="InterPro" id="IPR013325">
    <property type="entry name" value="RNA_pol_sigma_r2"/>
</dbReference>
<dbReference type="SMART" id="SM00387">
    <property type="entry name" value="HATPase_c"/>
    <property type="match status" value="1"/>
</dbReference>
<evidence type="ECO:0000256" key="3">
    <source>
        <dbReference type="ARBA" id="ARBA00023082"/>
    </source>
</evidence>
<dbReference type="InterPro" id="IPR013249">
    <property type="entry name" value="RNA_pol_sigma70_r4_t2"/>
</dbReference>
<comment type="caution">
    <text evidence="8">The sequence shown here is derived from an EMBL/GenBank/DDBJ whole genome shotgun (WGS) entry which is preliminary data.</text>
</comment>
<dbReference type="GO" id="GO:0006352">
    <property type="term" value="P:DNA-templated transcription initiation"/>
    <property type="evidence" value="ECO:0007669"/>
    <property type="project" value="InterPro"/>
</dbReference>
<dbReference type="NCBIfam" id="TIGR02937">
    <property type="entry name" value="sigma70-ECF"/>
    <property type="match status" value="1"/>
</dbReference>
<dbReference type="Pfam" id="PF08281">
    <property type="entry name" value="Sigma70_r4_2"/>
    <property type="match status" value="1"/>
</dbReference>
<evidence type="ECO:0000256" key="1">
    <source>
        <dbReference type="ARBA" id="ARBA00010641"/>
    </source>
</evidence>
<keyword evidence="5" id="KW-0804">Transcription</keyword>
<dbReference type="GO" id="GO:0016301">
    <property type="term" value="F:kinase activity"/>
    <property type="evidence" value="ECO:0007669"/>
    <property type="project" value="UniProtKB-KW"/>
</dbReference>
<dbReference type="Gene3D" id="1.10.10.10">
    <property type="entry name" value="Winged helix-like DNA-binding domain superfamily/Winged helix DNA-binding domain"/>
    <property type="match status" value="1"/>
</dbReference>
<dbReference type="InterPro" id="IPR036890">
    <property type="entry name" value="HATPase_C_sf"/>
</dbReference>